<feature type="compositionally biased region" description="Polar residues" evidence="1">
    <location>
        <begin position="256"/>
        <end position="274"/>
    </location>
</feature>
<reference evidence="3" key="2">
    <citation type="submission" date="2025-08" db="UniProtKB">
        <authorList>
            <consortium name="Ensembl"/>
        </authorList>
    </citation>
    <scope>IDENTIFICATION</scope>
</reference>
<proteinExistence type="predicted"/>
<reference evidence="4" key="1">
    <citation type="submission" date="2003-08" db="EMBL/GenBank/DDBJ databases">
        <authorList>
            <person name="Birren B."/>
            <person name="Nusbaum C."/>
            <person name="Abebe A."/>
            <person name="Abouelleil A."/>
            <person name="Adekoya E."/>
            <person name="Ait-zahra M."/>
            <person name="Allen N."/>
            <person name="Allen T."/>
            <person name="An P."/>
            <person name="Anderson M."/>
            <person name="Anderson S."/>
            <person name="Arachchi H."/>
            <person name="Armbruster J."/>
            <person name="Bachantsang P."/>
            <person name="Baldwin J."/>
            <person name="Barry A."/>
            <person name="Bayul T."/>
            <person name="Blitshsteyn B."/>
            <person name="Bloom T."/>
            <person name="Blye J."/>
            <person name="Boguslavskiy L."/>
            <person name="Borowsky M."/>
            <person name="Boukhgalter B."/>
            <person name="Brunache A."/>
            <person name="Butler J."/>
            <person name="Calixte N."/>
            <person name="Calvo S."/>
            <person name="Camarata J."/>
            <person name="Campo K."/>
            <person name="Chang J."/>
            <person name="Cheshatsang Y."/>
            <person name="Citroen M."/>
            <person name="Collymore A."/>
            <person name="Considine T."/>
            <person name="Cook A."/>
            <person name="Cooke P."/>
            <person name="Corum B."/>
            <person name="Cuomo C."/>
            <person name="David R."/>
            <person name="Dawoe T."/>
            <person name="Degray S."/>
            <person name="Dodge S."/>
            <person name="Dooley K."/>
            <person name="Dorje P."/>
            <person name="Dorjee K."/>
            <person name="Dorris L."/>
            <person name="Duffey N."/>
            <person name="Dupes A."/>
            <person name="Elkins T."/>
            <person name="Engels R."/>
            <person name="Erickson J."/>
            <person name="Farina A."/>
            <person name="Faro S."/>
            <person name="Ferreira P."/>
            <person name="Fischer H."/>
            <person name="Fitzgerald M."/>
            <person name="Foley K."/>
            <person name="Gage D."/>
            <person name="Galagan J."/>
            <person name="Gearin G."/>
            <person name="Gnerre S."/>
            <person name="Gnirke A."/>
            <person name="Goyette A."/>
            <person name="Graham J."/>
            <person name="Grandbois E."/>
            <person name="Gyaltsen K."/>
            <person name="Hafez N."/>
            <person name="Hagopian D."/>
            <person name="Hagos B."/>
            <person name="Hall J."/>
            <person name="Hatcher B."/>
            <person name="Heller A."/>
            <person name="Higgins H."/>
            <person name="Honan T."/>
            <person name="Horn A."/>
            <person name="Houde N."/>
            <person name="Hughes L."/>
            <person name="Hulme W."/>
            <person name="Husby E."/>
            <person name="Iliev I."/>
            <person name="Jaffe D."/>
            <person name="Jones C."/>
            <person name="Kamal M."/>
            <person name="Kamat A."/>
            <person name="Kamvysselis M."/>
            <person name="Karlsson E."/>
            <person name="Kells C."/>
            <person name="Kieu A."/>
            <person name="Kisner P."/>
            <person name="Kodira C."/>
            <person name="Kulbokas E."/>
            <person name="Labutti K."/>
            <person name="Lama D."/>
            <person name="Landers T."/>
            <person name="Leger J."/>
            <person name="Levine S."/>
            <person name="Lewis D."/>
            <person name="Lewis T."/>
            <person name="Lindblad-toh K."/>
            <person name="Liu X."/>
            <person name="Lokyitsang T."/>
            <person name="Lokyitsang Y."/>
            <person name="Lucien O."/>
            <person name="Lui A."/>
            <person name="Ma L.J."/>
            <person name="Mabbitt R."/>
            <person name="Macdonald J."/>
            <person name="Maclean C."/>
            <person name="Major J."/>
            <person name="Manning J."/>
            <person name="Marabella R."/>
            <person name="Maru K."/>
            <person name="Matthews C."/>
            <person name="Mauceli E."/>
            <person name="Mccarthy M."/>
            <person name="Mcdonough S."/>
            <person name="Mcghee T."/>
            <person name="Meldrim J."/>
            <person name="Meneus L."/>
            <person name="Mesirov J."/>
            <person name="Mihalev A."/>
            <person name="Mihova T."/>
            <person name="Mikkelsen T."/>
            <person name="Mlenga V."/>
            <person name="Moru K."/>
            <person name="Mozes J."/>
            <person name="Mulrain L."/>
            <person name="Munson G."/>
            <person name="Naylor J."/>
            <person name="Newes C."/>
            <person name="Nguyen C."/>
            <person name="Nguyen N."/>
            <person name="Nguyen T."/>
            <person name="Nicol R."/>
            <person name="Nielsen C."/>
            <person name="Nizzari M."/>
            <person name="Norbu C."/>
            <person name="Norbu N."/>
            <person name="O'donnell P."/>
            <person name="Okoawo O."/>
            <person name="O'leary S."/>
            <person name="Omotosho B."/>
            <person name="O'neill K."/>
            <person name="Osman S."/>
            <person name="Parker S."/>
            <person name="Perrin D."/>
            <person name="Phunkhang P."/>
            <person name="Piqani B."/>
            <person name="Purcell S."/>
            <person name="Rachupka T."/>
            <person name="Ramasamy U."/>
            <person name="Rameau R."/>
            <person name="Ray V."/>
            <person name="Raymond C."/>
            <person name="Retta R."/>
            <person name="Richardson S."/>
            <person name="Rise C."/>
            <person name="Rodriguez J."/>
            <person name="Rogers J."/>
            <person name="Rogov P."/>
            <person name="Rutman M."/>
            <person name="Schupbach R."/>
            <person name="Seaman C."/>
            <person name="Settipalli S."/>
            <person name="Sharpe T."/>
            <person name="Sheridan J."/>
            <person name="Sherpa N."/>
            <person name="Shi J."/>
            <person name="Smirnov S."/>
            <person name="Smith C."/>
            <person name="Sougnez C."/>
            <person name="Spencer B."/>
            <person name="Stalker J."/>
            <person name="Stange-thomann N."/>
            <person name="Stavropoulos S."/>
            <person name="Stetson K."/>
            <person name="Stone C."/>
            <person name="Stone S."/>
            <person name="Stubbs M."/>
            <person name="Talamas J."/>
            <person name="Tchuinga P."/>
            <person name="Tenzing P."/>
            <person name="Tesfaye S."/>
            <person name="Theodore J."/>
            <person name="Thoulutsang Y."/>
            <person name="Topham K."/>
            <person name="Towey S."/>
            <person name="Tsamla T."/>
            <person name="Tsomo N."/>
            <person name="Vallee D."/>
            <person name="Vassiliev H."/>
            <person name="Venkataraman V."/>
            <person name="Vinson J."/>
            <person name="Vo A."/>
            <person name="Wade C."/>
            <person name="Wang S."/>
            <person name="Wangchuk T."/>
            <person name="Wangdi T."/>
            <person name="Whittaker C."/>
            <person name="Wilkinson J."/>
            <person name="Wu Y."/>
            <person name="Wyman D."/>
            <person name="Yadav S."/>
            <person name="Yang S."/>
            <person name="Yang X."/>
            <person name="Yeager S."/>
            <person name="Yee E."/>
            <person name="Young G."/>
            <person name="Zainoun J."/>
            <person name="Zembeck L."/>
            <person name="Zimmer A."/>
            <person name="Zody M."/>
            <person name="Lander E."/>
        </authorList>
    </citation>
    <scope>NUCLEOTIDE SEQUENCE [LARGE SCALE GENOMIC DNA]</scope>
</reference>
<feature type="region of interest" description="Disordered" evidence="1">
    <location>
        <begin position="256"/>
        <end position="281"/>
    </location>
</feature>
<dbReference type="Ensembl" id="ENSCSAVT00000015483.1">
    <property type="protein sequence ID" value="ENSCSAVP00000015308.1"/>
    <property type="gene ID" value="ENSCSAVG00000008983.1"/>
</dbReference>
<evidence type="ECO:0000313" key="4">
    <source>
        <dbReference type="Proteomes" id="UP000007875"/>
    </source>
</evidence>
<evidence type="ECO:0000313" key="3">
    <source>
        <dbReference type="Ensembl" id="ENSCSAVP00000015308.1"/>
    </source>
</evidence>
<sequence length="293" mass="32439">MNEVMRTTKIIIGCFVGLTIMAAIILLIFYKLRKKNYSNRRELYASADTGGRAELRSNRNEVNLIERQPNNDRAIPKHHLSDATTGSTLAVSPNFESQWLMTSESFTTSQAPMTSQSNGPVIIPPTAVHVLPPPPEELFPRSQNNPSTGISSYSPLVASANCYTTMQKKPTATPNVPSKQLLSSLANSCRQVALGKRSAGYFEGTDGLNKSCQDLKGTYDEYSLSRDSMRLEEADFMNSRTNTKQTKCSEGMWHCSSTENTDQNAESGSPSRPQGNRDINKKLDEIIQKYIAK</sequence>
<keyword evidence="4" id="KW-1185">Reference proteome</keyword>
<keyword evidence="2" id="KW-0472">Membrane</keyword>
<dbReference type="HOGENOM" id="CLU_951666_0_0_1"/>
<accession>H2ZCJ2</accession>
<dbReference type="eggNOG" id="KOG0619">
    <property type="taxonomic scope" value="Eukaryota"/>
</dbReference>
<evidence type="ECO:0000256" key="1">
    <source>
        <dbReference type="SAM" id="MobiDB-lite"/>
    </source>
</evidence>
<dbReference type="STRING" id="51511.ENSCSAVP00000015308"/>
<dbReference type="GeneTree" id="ENSGT00530000067961"/>
<keyword evidence="2" id="KW-1133">Transmembrane helix</keyword>
<name>H2ZCJ2_CIOSA</name>
<dbReference type="AlphaFoldDB" id="H2ZCJ2"/>
<organism evidence="3 4">
    <name type="scientific">Ciona savignyi</name>
    <name type="common">Pacific transparent sea squirt</name>
    <dbReference type="NCBI Taxonomy" id="51511"/>
    <lineage>
        <taxon>Eukaryota</taxon>
        <taxon>Metazoa</taxon>
        <taxon>Chordata</taxon>
        <taxon>Tunicata</taxon>
        <taxon>Ascidiacea</taxon>
        <taxon>Phlebobranchia</taxon>
        <taxon>Cionidae</taxon>
        <taxon>Ciona</taxon>
    </lineage>
</organism>
<dbReference type="Proteomes" id="UP000007875">
    <property type="component" value="Unassembled WGS sequence"/>
</dbReference>
<evidence type="ECO:0000256" key="2">
    <source>
        <dbReference type="SAM" id="Phobius"/>
    </source>
</evidence>
<feature type="transmembrane region" description="Helical" evidence="2">
    <location>
        <begin position="6"/>
        <end position="30"/>
    </location>
</feature>
<keyword evidence="2" id="KW-0812">Transmembrane</keyword>
<protein>
    <submittedName>
        <fullName evidence="3">Uncharacterized protein</fullName>
    </submittedName>
</protein>
<dbReference type="InParanoid" id="H2ZCJ2"/>
<reference evidence="3" key="3">
    <citation type="submission" date="2025-09" db="UniProtKB">
        <authorList>
            <consortium name="Ensembl"/>
        </authorList>
    </citation>
    <scope>IDENTIFICATION</scope>
</reference>